<dbReference type="SUPFAM" id="SSF51735">
    <property type="entry name" value="NAD(P)-binding Rossmann-fold domains"/>
    <property type="match status" value="1"/>
</dbReference>
<dbReference type="NCBIfam" id="NF006619">
    <property type="entry name" value="PRK09186.1"/>
    <property type="match status" value="1"/>
</dbReference>
<name>A0A1B1U5L6_9HELI</name>
<keyword evidence="2" id="KW-0966">Cell projection</keyword>
<evidence type="ECO:0000313" key="3">
    <source>
        <dbReference type="Proteomes" id="UP000092884"/>
    </source>
</evidence>
<organism evidence="2 3">
    <name type="scientific">Helicobacter enhydrae</name>
    <dbReference type="NCBI Taxonomy" id="222136"/>
    <lineage>
        <taxon>Bacteria</taxon>
        <taxon>Pseudomonadati</taxon>
        <taxon>Campylobacterota</taxon>
        <taxon>Epsilonproteobacteria</taxon>
        <taxon>Campylobacterales</taxon>
        <taxon>Helicobacteraceae</taxon>
        <taxon>Helicobacter</taxon>
    </lineage>
</organism>
<dbReference type="PRINTS" id="PR00080">
    <property type="entry name" value="SDRFAMILY"/>
</dbReference>
<evidence type="ECO:0000313" key="2">
    <source>
        <dbReference type="EMBL" id="ANV98021.1"/>
    </source>
</evidence>
<dbReference type="Pfam" id="PF13561">
    <property type="entry name" value="adh_short_C2"/>
    <property type="match status" value="1"/>
</dbReference>
<dbReference type="RefSeq" id="WP_066340076.1">
    <property type="nucleotide sequence ID" value="NZ_CP016503.1"/>
</dbReference>
<keyword evidence="2" id="KW-0282">Flagellum</keyword>
<keyword evidence="2" id="KW-0969">Cilium</keyword>
<comment type="similarity">
    <text evidence="1">Belongs to the short-chain dehydrogenases/reductases (SDR) family.</text>
</comment>
<dbReference type="Gene3D" id="3.40.50.720">
    <property type="entry name" value="NAD(P)-binding Rossmann-like Domain"/>
    <property type="match status" value="1"/>
</dbReference>
<dbReference type="Proteomes" id="UP000092884">
    <property type="component" value="Chromosome"/>
</dbReference>
<keyword evidence="3" id="KW-1185">Reference proteome</keyword>
<evidence type="ECO:0000256" key="1">
    <source>
        <dbReference type="ARBA" id="ARBA00006484"/>
    </source>
</evidence>
<dbReference type="InterPro" id="IPR002347">
    <property type="entry name" value="SDR_fam"/>
</dbReference>
<sequence>MLLKDKIVIITGGAGLIGKSLCQAIIQNGGIAVIADISQELGEKAQHQIDPSKEHSLFVEMDITAKESIASAIAKIHQEYGKIDALVNNAYPRTKLWGKNDFYHFDFEDFCQNLKLQLGGYVLTSQQFALYFKKQGWGNIISMSSIMGVYAPKFENYVGTDMDSVVDYSIIKAGINHMTRWMAKYLANTGIRVNAIAPGGILANQPQSFLQKYRNCCTNKGMLDPQDLNGTLIYLLSDMSKYVNGQILIVDDGWGL</sequence>
<dbReference type="STRING" id="222136.BBW65_04040"/>
<gene>
    <name evidence="2" type="ORF">BBW65_04040</name>
</gene>
<reference evidence="3" key="1">
    <citation type="submission" date="2016-07" db="EMBL/GenBank/DDBJ databases">
        <authorList>
            <person name="Florea S."/>
            <person name="Webb J.S."/>
            <person name="Jaromczyk J."/>
            <person name="Schardl C.L."/>
        </authorList>
    </citation>
    <scope>NUCLEOTIDE SEQUENCE [LARGE SCALE GENOMIC DNA]</scope>
    <source>
        <strain evidence="3">MIT 01-6242</strain>
    </source>
</reference>
<proteinExistence type="inferred from homology"/>
<dbReference type="GO" id="GO:0016616">
    <property type="term" value="F:oxidoreductase activity, acting on the CH-OH group of donors, NAD or NADP as acceptor"/>
    <property type="evidence" value="ECO:0007669"/>
    <property type="project" value="TreeGrafter"/>
</dbReference>
<dbReference type="PANTHER" id="PTHR42760:SF40">
    <property type="entry name" value="3-OXOACYL-[ACYL-CARRIER-PROTEIN] REDUCTASE, CHLOROPLASTIC"/>
    <property type="match status" value="1"/>
</dbReference>
<protein>
    <submittedName>
        <fullName evidence="2">Flagellin modification protein A</fullName>
    </submittedName>
</protein>
<dbReference type="OrthoDB" id="5359522at2"/>
<dbReference type="GO" id="GO:0030497">
    <property type="term" value="P:fatty acid elongation"/>
    <property type="evidence" value="ECO:0007669"/>
    <property type="project" value="TreeGrafter"/>
</dbReference>
<dbReference type="PANTHER" id="PTHR42760">
    <property type="entry name" value="SHORT-CHAIN DEHYDROGENASES/REDUCTASES FAMILY MEMBER"/>
    <property type="match status" value="1"/>
</dbReference>
<dbReference type="KEGG" id="het:BBW65_04040"/>
<dbReference type="InterPro" id="IPR036291">
    <property type="entry name" value="NAD(P)-bd_dom_sf"/>
</dbReference>
<accession>A0A1B1U5L6</accession>
<dbReference type="AlphaFoldDB" id="A0A1B1U5L6"/>
<dbReference type="PRINTS" id="PR00081">
    <property type="entry name" value="GDHRDH"/>
</dbReference>
<dbReference type="EMBL" id="CP016503">
    <property type="protein sequence ID" value="ANV98021.1"/>
    <property type="molecule type" value="Genomic_DNA"/>
</dbReference>